<accession>A0A9P4UV84</accession>
<name>A0A9P4UV84_9PLEO</name>
<dbReference type="OrthoDB" id="3684889at2759"/>
<dbReference type="AlphaFoldDB" id="A0A9P4UV84"/>
<keyword evidence="2" id="KW-1185">Reference proteome</keyword>
<evidence type="ECO:0000313" key="1">
    <source>
        <dbReference type="EMBL" id="KAF2729702.1"/>
    </source>
</evidence>
<reference evidence="1" key="1">
    <citation type="journal article" date="2020" name="Stud. Mycol.">
        <title>101 Dothideomycetes genomes: a test case for predicting lifestyles and emergence of pathogens.</title>
        <authorList>
            <person name="Haridas S."/>
            <person name="Albert R."/>
            <person name="Binder M."/>
            <person name="Bloem J."/>
            <person name="Labutti K."/>
            <person name="Salamov A."/>
            <person name="Andreopoulos B."/>
            <person name="Baker S."/>
            <person name="Barry K."/>
            <person name="Bills G."/>
            <person name="Bluhm B."/>
            <person name="Cannon C."/>
            <person name="Castanera R."/>
            <person name="Culley D."/>
            <person name="Daum C."/>
            <person name="Ezra D."/>
            <person name="Gonzalez J."/>
            <person name="Henrissat B."/>
            <person name="Kuo A."/>
            <person name="Liang C."/>
            <person name="Lipzen A."/>
            <person name="Lutzoni F."/>
            <person name="Magnuson J."/>
            <person name="Mondo S."/>
            <person name="Nolan M."/>
            <person name="Ohm R."/>
            <person name="Pangilinan J."/>
            <person name="Park H.-J."/>
            <person name="Ramirez L."/>
            <person name="Alfaro M."/>
            <person name="Sun H."/>
            <person name="Tritt A."/>
            <person name="Yoshinaga Y."/>
            <person name="Zwiers L.-H."/>
            <person name="Turgeon B."/>
            <person name="Goodwin S."/>
            <person name="Spatafora J."/>
            <person name="Crous P."/>
            <person name="Grigoriev I."/>
        </authorList>
    </citation>
    <scope>NUCLEOTIDE SEQUENCE</scope>
    <source>
        <strain evidence="1">CBS 125425</strain>
    </source>
</reference>
<sequence>MSDQPDLAERSKCHAFCSAMCKRLPREVRDLVYDRMLPPDPVLYGSTIGFNMPILSLIGRRERYWDQEYVGEPMWHEISQAFYRTCELRFEASSHGDLARFFATKDIFDTELLLGDLVTRLHVNTSFSTLTRRSLTWGTDWLDLNPAHDVFDDIKNGILALDRRIQVCISCNPNVGKFAPRPPWESYFDSSSEHTRRQWRMKAWRRAFEILIDPLGGLQDVGHTVLLGTDEKYFCLDTVERSVQAWVGALEKVQSSLHFTYTSSLFA</sequence>
<dbReference type="EMBL" id="ML996237">
    <property type="protein sequence ID" value="KAF2729702.1"/>
    <property type="molecule type" value="Genomic_DNA"/>
</dbReference>
<proteinExistence type="predicted"/>
<protein>
    <submittedName>
        <fullName evidence="1">Uncharacterized protein</fullName>
    </submittedName>
</protein>
<organism evidence="1 2">
    <name type="scientific">Polyplosphaeria fusca</name>
    <dbReference type="NCBI Taxonomy" id="682080"/>
    <lineage>
        <taxon>Eukaryota</taxon>
        <taxon>Fungi</taxon>
        <taxon>Dikarya</taxon>
        <taxon>Ascomycota</taxon>
        <taxon>Pezizomycotina</taxon>
        <taxon>Dothideomycetes</taxon>
        <taxon>Pleosporomycetidae</taxon>
        <taxon>Pleosporales</taxon>
        <taxon>Tetraplosphaeriaceae</taxon>
        <taxon>Polyplosphaeria</taxon>
    </lineage>
</organism>
<dbReference type="Proteomes" id="UP000799444">
    <property type="component" value="Unassembled WGS sequence"/>
</dbReference>
<comment type="caution">
    <text evidence="1">The sequence shown here is derived from an EMBL/GenBank/DDBJ whole genome shotgun (WGS) entry which is preliminary data.</text>
</comment>
<evidence type="ECO:0000313" key="2">
    <source>
        <dbReference type="Proteomes" id="UP000799444"/>
    </source>
</evidence>
<gene>
    <name evidence="1" type="ORF">EJ04DRAFT_580429</name>
</gene>